<protein>
    <recommendedName>
        <fullName evidence="4">6-phosphogluconolactonase (Cycloisomerase 2 family)</fullName>
    </recommendedName>
</protein>
<evidence type="ECO:0000256" key="1">
    <source>
        <dbReference type="SAM" id="SignalP"/>
    </source>
</evidence>
<accession>A0A839EVD7</accession>
<feature type="chain" id="PRO_5032572255" description="6-phosphogluconolactonase (Cycloisomerase 2 family)" evidence="1">
    <location>
        <begin position="21"/>
        <end position="353"/>
    </location>
</feature>
<organism evidence="2 3">
    <name type="scientific">Dokdonella fugitiva</name>
    <dbReference type="NCBI Taxonomy" id="328517"/>
    <lineage>
        <taxon>Bacteria</taxon>
        <taxon>Pseudomonadati</taxon>
        <taxon>Pseudomonadota</taxon>
        <taxon>Gammaproteobacteria</taxon>
        <taxon>Lysobacterales</taxon>
        <taxon>Rhodanobacteraceae</taxon>
        <taxon>Dokdonella</taxon>
    </lineage>
</organism>
<dbReference type="EMBL" id="JACGXL010000001">
    <property type="protein sequence ID" value="MBA8886553.1"/>
    <property type="molecule type" value="Genomic_DNA"/>
</dbReference>
<feature type="signal peptide" evidence="1">
    <location>
        <begin position="1"/>
        <end position="20"/>
    </location>
</feature>
<dbReference type="Proteomes" id="UP000550401">
    <property type="component" value="Unassembled WGS sequence"/>
</dbReference>
<evidence type="ECO:0000313" key="3">
    <source>
        <dbReference type="Proteomes" id="UP000550401"/>
    </source>
</evidence>
<gene>
    <name evidence="2" type="ORF">FHW12_000744</name>
</gene>
<reference evidence="2 3" key="1">
    <citation type="submission" date="2020-07" db="EMBL/GenBank/DDBJ databases">
        <title>Genomic Encyclopedia of Type Strains, Phase IV (KMG-V): Genome sequencing to study the core and pangenomes of soil and plant-associated prokaryotes.</title>
        <authorList>
            <person name="Whitman W."/>
        </authorList>
    </citation>
    <scope>NUCLEOTIDE SEQUENCE [LARGE SCALE GENOMIC DNA]</scope>
    <source>
        <strain evidence="2 3">RH2WT43</strain>
    </source>
</reference>
<name>A0A839EVD7_9GAMM</name>
<dbReference type="RefSeq" id="WP_182529623.1">
    <property type="nucleotide sequence ID" value="NZ_JACGXL010000001.1"/>
</dbReference>
<comment type="caution">
    <text evidence="2">The sequence shown here is derived from an EMBL/GenBank/DDBJ whole genome shotgun (WGS) entry which is preliminary data.</text>
</comment>
<evidence type="ECO:0000313" key="2">
    <source>
        <dbReference type="EMBL" id="MBA8886553.1"/>
    </source>
</evidence>
<dbReference type="SUPFAM" id="SSF75011">
    <property type="entry name" value="3-carboxy-cis,cis-mucoante lactonizing enzyme"/>
    <property type="match status" value="1"/>
</dbReference>
<proteinExistence type="predicted"/>
<keyword evidence="3" id="KW-1185">Reference proteome</keyword>
<evidence type="ECO:0008006" key="4">
    <source>
        <dbReference type="Google" id="ProtNLM"/>
    </source>
</evidence>
<sequence length="353" mass="35925">MVRSLAVATLLSVVALPARADILVGSYGDGVAPQALRAFADGASGDALPLRVLGGPQSTIVSASGGSFEPGEGVLYVADFWGQAVRVFPAYADGDSAPLRVLDAPILGQVRTVAVDPVHGELATTASGCCLIGFALDASGAAPWLHLLDWGGSSTSVTQLNYPASLTYLAASDEIALTDRDIGSPFAPKVLVFNRTDAGNTAPKRVIKGDLTAFGGWLGGIAWDAQAHVLLVAANTSQPDGSVSARILAFDDAADGNVTPLRTIAGAATGLELPAGSYLLGLAIDPLRRRLVASVSADTEAANNKLLVFALDDDGDVAPLQVIAGPQTGFESIGAPIWVPPDAIFGDGFDGPA</sequence>
<keyword evidence="1" id="KW-0732">Signal</keyword>
<dbReference type="AlphaFoldDB" id="A0A839EVD7"/>